<evidence type="ECO:0000256" key="1">
    <source>
        <dbReference type="SAM" id="Coils"/>
    </source>
</evidence>
<feature type="coiled-coil region" evidence="1">
    <location>
        <begin position="270"/>
        <end position="325"/>
    </location>
</feature>
<protein>
    <recommendedName>
        <fullName evidence="5">SWI5-dependent HO expression protein 3</fullName>
    </recommendedName>
</protein>
<gene>
    <name evidence="3" type="ORF">EI97DRAFT_293468</name>
</gene>
<dbReference type="EMBL" id="ML986490">
    <property type="protein sequence ID" value="KAF2277475.1"/>
    <property type="molecule type" value="Genomic_DNA"/>
</dbReference>
<keyword evidence="4" id="KW-1185">Reference proteome</keyword>
<reference evidence="3" key="1">
    <citation type="journal article" date="2020" name="Stud. Mycol.">
        <title>101 Dothideomycetes genomes: a test case for predicting lifestyles and emergence of pathogens.</title>
        <authorList>
            <person name="Haridas S."/>
            <person name="Albert R."/>
            <person name="Binder M."/>
            <person name="Bloem J."/>
            <person name="Labutti K."/>
            <person name="Salamov A."/>
            <person name="Andreopoulos B."/>
            <person name="Baker S."/>
            <person name="Barry K."/>
            <person name="Bills G."/>
            <person name="Bluhm B."/>
            <person name="Cannon C."/>
            <person name="Castanera R."/>
            <person name="Culley D."/>
            <person name="Daum C."/>
            <person name="Ezra D."/>
            <person name="Gonzalez J."/>
            <person name="Henrissat B."/>
            <person name="Kuo A."/>
            <person name="Liang C."/>
            <person name="Lipzen A."/>
            <person name="Lutzoni F."/>
            <person name="Magnuson J."/>
            <person name="Mondo S."/>
            <person name="Nolan M."/>
            <person name="Ohm R."/>
            <person name="Pangilinan J."/>
            <person name="Park H.-J."/>
            <person name="Ramirez L."/>
            <person name="Alfaro M."/>
            <person name="Sun H."/>
            <person name="Tritt A."/>
            <person name="Yoshinaga Y."/>
            <person name="Zwiers L.-H."/>
            <person name="Turgeon B."/>
            <person name="Goodwin S."/>
            <person name="Spatafora J."/>
            <person name="Crous P."/>
            <person name="Grigoriev I."/>
        </authorList>
    </citation>
    <scope>NUCLEOTIDE SEQUENCE</scope>
    <source>
        <strain evidence="3">CBS 379.55</strain>
    </source>
</reference>
<evidence type="ECO:0000313" key="4">
    <source>
        <dbReference type="Proteomes" id="UP000800097"/>
    </source>
</evidence>
<feature type="compositionally biased region" description="Polar residues" evidence="2">
    <location>
        <begin position="25"/>
        <end position="42"/>
    </location>
</feature>
<organism evidence="3 4">
    <name type="scientific">Westerdykella ornata</name>
    <dbReference type="NCBI Taxonomy" id="318751"/>
    <lineage>
        <taxon>Eukaryota</taxon>
        <taxon>Fungi</taxon>
        <taxon>Dikarya</taxon>
        <taxon>Ascomycota</taxon>
        <taxon>Pezizomycotina</taxon>
        <taxon>Dothideomycetes</taxon>
        <taxon>Pleosporomycetidae</taxon>
        <taxon>Pleosporales</taxon>
        <taxon>Sporormiaceae</taxon>
        <taxon>Westerdykella</taxon>
    </lineage>
</organism>
<name>A0A6A6JMM3_WESOR</name>
<sequence>MNGNIPTTWSYEEAARTVNAPPPASETTSKPVTSPQHKSINATPMAVLTASRTSAGPLPVENPAPSNGADTTGWRTNPHATPNSKTSQYIDKITAENERLRRELKAERLAREDEAKRVSAAKVKAEDSRAEQQHLQVLADANARAIERKDRKIEELKAALEAESKRRQAAESKAEEALRLLGENRSQTQAQLAQAYESMHRADTSALAAKDGYDRKIKAYEELVKGMKKDIKELKRQRLEDDDRIKRQGIISDQLQHEVSRTLAREGAMRNLMEEYKKEKEKEVDELVEEAERMRRSLPEKEREAEELVRELREARDKMKWVIAQRRRQDEEGD</sequence>
<evidence type="ECO:0000313" key="3">
    <source>
        <dbReference type="EMBL" id="KAF2277475.1"/>
    </source>
</evidence>
<dbReference type="Proteomes" id="UP000800097">
    <property type="component" value="Unassembled WGS sequence"/>
</dbReference>
<keyword evidence="1" id="KW-0175">Coiled coil</keyword>
<feature type="coiled-coil region" evidence="1">
    <location>
        <begin position="142"/>
        <end position="180"/>
    </location>
</feature>
<accession>A0A6A6JMM3</accession>
<feature type="coiled-coil region" evidence="1">
    <location>
        <begin position="210"/>
        <end position="237"/>
    </location>
</feature>
<feature type="region of interest" description="Disordered" evidence="2">
    <location>
        <begin position="1"/>
        <end position="91"/>
    </location>
</feature>
<evidence type="ECO:0000256" key="2">
    <source>
        <dbReference type="SAM" id="MobiDB-lite"/>
    </source>
</evidence>
<evidence type="ECO:0008006" key="5">
    <source>
        <dbReference type="Google" id="ProtNLM"/>
    </source>
</evidence>
<dbReference type="OrthoDB" id="3918393at2759"/>
<feature type="compositionally biased region" description="Polar residues" evidence="2">
    <location>
        <begin position="64"/>
        <end position="89"/>
    </location>
</feature>
<proteinExistence type="predicted"/>
<dbReference type="AlphaFoldDB" id="A0A6A6JMM3"/>
<feature type="compositionally biased region" description="Polar residues" evidence="2">
    <location>
        <begin position="1"/>
        <end position="10"/>
    </location>
</feature>
<dbReference type="GeneID" id="54547644"/>
<dbReference type="RefSeq" id="XP_033655014.1">
    <property type="nucleotide sequence ID" value="XM_033794469.1"/>
</dbReference>